<name>A0A4Z0P790_9BACT</name>
<reference evidence="1 2" key="1">
    <citation type="submission" date="2019-04" db="EMBL/GenBank/DDBJ databases">
        <authorList>
            <person name="Feng G."/>
            <person name="Zhang J."/>
            <person name="Zhu H."/>
        </authorList>
    </citation>
    <scope>NUCLEOTIDE SEQUENCE [LARGE SCALE GENOMIC DNA]</scope>
    <source>
        <strain evidence="1 2">92R-1</strain>
    </source>
</reference>
<dbReference type="Proteomes" id="UP000298337">
    <property type="component" value="Unassembled WGS sequence"/>
</dbReference>
<dbReference type="AlphaFoldDB" id="A0A4Z0P790"/>
<keyword evidence="2" id="KW-1185">Reference proteome</keyword>
<proteinExistence type="predicted"/>
<gene>
    <name evidence="1" type="ORF">EU556_10610</name>
</gene>
<accession>A0A4Z0P790</accession>
<evidence type="ECO:0000313" key="1">
    <source>
        <dbReference type="EMBL" id="TGE08171.1"/>
    </source>
</evidence>
<organism evidence="1 2">
    <name type="scientific">Hymenobacter fodinae</name>
    <dbReference type="NCBI Taxonomy" id="2510796"/>
    <lineage>
        <taxon>Bacteria</taxon>
        <taxon>Pseudomonadati</taxon>
        <taxon>Bacteroidota</taxon>
        <taxon>Cytophagia</taxon>
        <taxon>Cytophagales</taxon>
        <taxon>Hymenobacteraceae</taxon>
        <taxon>Hymenobacter</taxon>
    </lineage>
</organism>
<evidence type="ECO:0000313" key="2">
    <source>
        <dbReference type="Proteomes" id="UP000298337"/>
    </source>
</evidence>
<evidence type="ECO:0008006" key="3">
    <source>
        <dbReference type="Google" id="ProtNLM"/>
    </source>
</evidence>
<dbReference type="EMBL" id="SRLA01000002">
    <property type="protein sequence ID" value="TGE08171.1"/>
    <property type="molecule type" value="Genomic_DNA"/>
</dbReference>
<sequence length="106" mass="12022">MLTRSDTWWLQEVAIAGQITRGAAIKDRYTMRFHSDGTYTQTLVADGTEYKGKYMLMGSDNSTLHLTDHKGDAQEYTLEGGGTETLMYSRLNKAGQREVFSFRNTQ</sequence>
<comment type="caution">
    <text evidence="1">The sequence shown here is derived from an EMBL/GenBank/DDBJ whole genome shotgun (WGS) entry which is preliminary data.</text>
</comment>
<dbReference type="RefSeq" id="WP_135433938.1">
    <property type="nucleotide sequence ID" value="NZ_SRLA01000002.1"/>
</dbReference>
<protein>
    <recommendedName>
        <fullName evidence="3">Lipocalin-like domain-containing protein</fullName>
    </recommendedName>
</protein>
<dbReference type="OrthoDB" id="885549at2"/>